<organism evidence="1 2">
    <name type="scientific">Panagrolaimus sp. ES5</name>
    <dbReference type="NCBI Taxonomy" id="591445"/>
    <lineage>
        <taxon>Eukaryota</taxon>
        <taxon>Metazoa</taxon>
        <taxon>Ecdysozoa</taxon>
        <taxon>Nematoda</taxon>
        <taxon>Chromadorea</taxon>
        <taxon>Rhabditida</taxon>
        <taxon>Tylenchina</taxon>
        <taxon>Panagrolaimomorpha</taxon>
        <taxon>Panagrolaimoidea</taxon>
        <taxon>Panagrolaimidae</taxon>
        <taxon>Panagrolaimus</taxon>
    </lineage>
</organism>
<reference evidence="2" key="1">
    <citation type="submission" date="2022-11" db="UniProtKB">
        <authorList>
            <consortium name="WormBaseParasite"/>
        </authorList>
    </citation>
    <scope>IDENTIFICATION</scope>
</reference>
<sequence>MEESTPTTTPATATATASTEISAAGPKGSDSGEEYQSSEDVLKKLGWKNAKLCYTIVSLSFIWALIALPAMCSDFAIHGIPCLSNMNITDCDELNGKFNSINAEFNMKSNSLYSGDLFITVFFLGNMLVGSFLS</sequence>
<evidence type="ECO:0000313" key="1">
    <source>
        <dbReference type="Proteomes" id="UP000887579"/>
    </source>
</evidence>
<proteinExistence type="predicted"/>
<name>A0AC34G9K2_9BILA</name>
<accession>A0AC34G9K2</accession>
<dbReference type="WBParaSite" id="ES5_v2.g26431.t1">
    <property type="protein sequence ID" value="ES5_v2.g26431.t1"/>
    <property type="gene ID" value="ES5_v2.g26431"/>
</dbReference>
<dbReference type="Proteomes" id="UP000887579">
    <property type="component" value="Unplaced"/>
</dbReference>
<evidence type="ECO:0000313" key="2">
    <source>
        <dbReference type="WBParaSite" id="ES5_v2.g26431.t1"/>
    </source>
</evidence>
<protein>
    <submittedName>
        <fullName evidence="2">Uncharacterized protein</fullName>
    </submittedName>
</protein>